<sequence length="90" mass="10459">MYDNLRKGMIRMSDCPQCNSKAIFDPPQTVYEDYYHPQHVDVVHQVEVIRRHHCVPVYHHSTSVSVKDVFYGDFAGETSARTLGLRGKHR</sequence>
<organism evidence="1 2">
    <name type="scientific">Cohnella terricola</name>
    <dbReference type="NCBI Taxonomy" id="1289167"/>
    <lineage>
        <taxon>Bacteria</taxon>
        <taxon>Bacillati</taxon>
        <taxon>Bacillota</taxon>
        <taxon>Bacilli</taxon>
        <taxon>Bacillales</taxon>
        <taxon>Paenibacillaceae</taxon>
        <taxon>Cohnella</taxon>
    </lineage>
</organism>
<evidence type="ECO:0000313" key="1">
    <source>
        <dbReference type="EMBL" id="TVY04426.1"/>
    </source>
</evidence>
<dbReference type="EMBL" id="VNJJ01000001">
    <property type="protein sequence ID" value="TVY04426.1"/>
    <property type="molecule type" value="Genomic_DNA"/>
</dbReference>
<accession>A0A559JX15</accession>
<evidence type="ECO:0000313" key="2">
    <source>
        <dbReference type="Proteomes" id="UP000316330"/>
    </source>
</evidence>
<comment type="caution">
    <text evidence="1">The sequence shown here is derived from an EMBL/GenBank/DDBJ whole genome shotgun (WGS) entry which is preliminary data.</text>
</comment>
<dbReference type="Proteomes" id="UP000316330">
    <property type="component" value="Unassembled WGS sequence"/>
</dbReference>
<keyword evidence="2" id="KW-1185">Reference proteome</keyword>
<dbReference type="OrthoDB" id="2679273at2"/>
<dbReference type="AlphaFoldDB" id="A0A559JX15"/>
<protein>
    <submittedName>
        <fullName evidence="1">Uncharacterized protein</fullName>
    </submittedName>
</protein>
<gene>
    <name evidence="1" type="ORF">FPZ45_02260</name>
</gene>
<name>A0A559JX15_9BACL</name>
<reference evidence="1 2" key="1">
    <citation type="submission" date="2019-07" db="EMBL/GenBank/DDBJ databases">
        <authorList>
            <person name="Kim J."/>
        </authorList>
    </citation>
    <scope>NUCLEOTIDE SEQUENCE [LARGE SCALE GENOMIC DNA]</scope>
    <source>
        <strain evidence="1 2">G13</strain>
    </source>
</reference>
<proteinExistence type="predicted"/>